<dbReference type="EMBL" id="BMPO01000005">
    <property type="protein sequence ID" value="GGJ98231.1"/>
    <property type="molecule type" value="Genomic_DNA"/>
</dbReference>
<comment type="caution">
    <text evidence="1">The sequence shown here is derived from an EMBL/GenBank/DDBJ whole genome shotgun (WGS) entry which is preliminary data.</text>
</comment>
<dbReference type="Proteomes" id="UP000635983">
    <property type="component" value="Unassembled WGS sequence"/>
</dbReference>
<reference evidence="1" key="2">
    <citation type="submission" date="2020-09" db="EMBL/GenBank/DDBJ databases">
        <authorList>
            <person name="Sun Q."/>
            <person name="Ohkuma M."/>
        </authorList>
    </citation>
    <scope>NUCLEOTIDE SEQUENCE</scope>
    <source>
        <strain evidence="1">JCM 30078</strain>
    </source>
</reference>
<protein>
    <submittedName>
        <fullName evidence="1">Uncharacterized protein</fullName>
    </submittedName>
</protein>
<reference evidence="1" key="1">
    <citation type="journal article" date="2014" name="Int. J. Syst. Evol. Microbiol.">
        <title>Complete genome sequence of Corynebacterium casei LMG S-19264T (=DSM 44701T), isolated from a smear-ripened cheese.</title>
        <authorList>
            <consortium name="US DOE Joint Genome Institute (JGI-PGF)"/>
            <person name="Walter F."/>
            <person name="Albersmeier A."/>
            <person name="Kalinowski J."/>
            <person name="Ruckert C."/>
        </authorList>
    </citation>
    <scope>NUCLEOTIDE SEQUENCE</scope>
    <source>
        <strain evidence="1">JCM 30078</strain>
    </source>
</reference>
<dbReference type="AlphaFoldDB" id="A0A917PXU1"/>
<evidence type="ECO:0000313" key="1">
    <source>
        <dbReference type="EMBL" id="GGJ98231.1"/>
    </source>
</evidence>
<name>A0A917PXU1_9PSED</name>
<accession>A0A917PXU1</accession>
<sequence length="74" mass="8334">MTIKIWQTSFTERVASTLQANTLILAPFITDVELMELNSSFASVDSESTAIELKSKLESLSVKHKIKLHDMSFM</sequence>
<evidence type="ECO:0000313" key="2">
    <source>
        <dbReference type="Proteomes" id="UP000635983"/>
    </source>
</evidence>
<proteinExistence type="predicted"/>
<keyword evidence="2" id="KW-1185">Reference proteome</keyword>
<gene>
    <name evidence="1" type="ORF">GCM10009304_25210</name>
</gene>
<organism evidence="1 2">
    <name type="scientific">Pseudomonas matsuisoli</name>
    <dbReference type="NCBI Taxonomy" id="1515666"/>
    <lineage>
        <taxon>Bacteria</taxon>
        <taxon>Pseudomonadati</taxon>
        <taxon>Pseudomonadota</taxon>
        <taxon>Gammaproteobacteria</taxon>
        <taxon>Pseudomonadales</taxon>
        <taxon>Pseudomonadaceae</taxon>
        <taxon>Pseudomonas</taxon>
    </lineage>
</organism>